<dbReference type="CTD" id="55835"/>
<dbReference type="Proteomes" id="UP000752171">
    <property type="component" value="Unassembled WGS sequence"/>
</dbReference>
<comment type="subcellular location">
    <subcellularLocation>
        <location evidence="1">Cytoplasm</location>
        <location evidence="1">Cytoskeleton</location>
        <location evidence="1">Microtubule organizing center</location>
        <location evidence="1">Centrosome</location>
        <location evidence="1">Centriole</location>
    </subcellularLocation>
</comment>
<feature type="compositionally biased region" description="Basic and acidic residues" evidence="12">
    <location>
        <begin position="805"/>
        <end position="823"/>
    </location>
</feature>
<comment type="subunit">
    <text evidence="7">Forms homodimers. Associates with microtubules plus ends; binds to beta-tubulin subunits exposed on microtubule outer surface at its distal tip; also associates with microtubule lattice. Associated with the gamma-tubulin complex. Interacts with the head domain of EPB41. Interacts with LYST. Interacts with CEP152 (via C-terminus). Interacts with STIL. Forms a complex with STIL and SASS6.</text>
</comment>
<feature type="compositionally biased region" description="Polar residues" evidence="12">
    <location>
        <begin position="307"/>
        <end position="325"/>
    </location>
</feature>
<feature type="region of interest" description="Disordered" evidence="12">
    <location>
        <begin position="1148"/>
        <end position="1194"/>
    </location>
</feature>
<dbReference type="GeneID" id="103031572"/>
<evidence type="ECO:0000313" key="15">
    <source>
        <dbReference type="EMBL" id="KAG9271212.1"/>
    </source>
</evidence>
<dbReference type="Pfam" id="PF07202">
    <property type="entry name" value="Tcp10_C"/>
    <property type="match status" value="4"/>
</dbReference>
<feature type="compositionally biased region" description="Basic and acidic residues" evidence="12">
    <location>
        <begin position="882"/>
        <end position="894"/>
    </location>
</feature>
<feature type="region of interest" description="Disordered" evidence="12">
    <location>
        <begin position="963"/>
        <end position="993"/>
    </location>
</feature>
<feature type="compositionally biased region" description="Basic and acidic residues" evidence="12">
    <location>
        <begin position="1180"/>
        <end position="1194"/>
    </location>
</feature>
<feature type="region of interest" description="Disordered" evidence="12">
    <location>
        <begin position="225"/>
        <end position="347"/>
    </location>
</feature>
<evidence type="ECO:0000313" key="16">
    <source>
        <dbReference type="Ensembl" id="ENSAMXP00005022036.1"/>
    </source>
</evidence>
<dbReference type="InterPro" id="IPR047002">
    <property type="entry name" value="Tcp10_C_sf"/>
</dbReference>
<feature type="region of interest" description="Disordered" evidence="12">
    <location>
        <begin position="881"/>
        <end position="950"/>
    </location>
</feature>
<feature type="compositionally biased region" description="Basic and acidic residues" evidence="12">
    <location>
        <begin position="1148"/>
        <end position="1157"/>
    </location>
</feature>
<dbReference type="AlphaFoldDB" id="A0A8B9JIB1"/>
<dbReference type="InterPro" id="IPR026581">
    <property type="entry name" value="TCP10L/CENPJ"/>
</dbReference>
<feature type="domain" description="Centromere protein J C-terminal" evidence="13">
    <location>
        <begin position="1151"/>
        <end position="1180"/>
    </location>
</feature>
<comment type="similarity">
    <text evidence="2">Belongs to the TCP10 family.</text>
</comment>
<dbReference type="Gene3D" id="2.60.450.20">
    <property type="match status" value="1"/>
</dbReference>
<name>A0A8B9JIB1_ASTMX</name>
<organism evidence="16 17">
    <name type="scientific">Astyanax mexicanus</name>
    <name type="common">Blind cave fish</name>
    <name type="synonym">Astyanax fasciatus mexicanus</name>
    <dbReference type="NCBI Taxonomy" id="7994"/>
    <lineage>
        <taxon>Eukaryota</taxon>
        <taxon>Metazoa</taxon>
        <taxon>Chordata</taxon>
        <taxon>Craniata</taxon>
        <taxon>Vertebrata</taxon>
        <taxon>Euteleostomi</taxon>
        <taxon>Actinopterygii</taxon>
        <taxon>Neopterygii</taxon>
        <taxon>Teleostei</taxon>
        <taxon>Ostariophysi</taxon>
        <taxon>Characiformes</taxon>
        <taxon>Characoidei</taxon>
        <taxon>Acestrorhamphidae</taxon>
        <taxon>Acestrorhamphinae</taxon>
        <taxon>Astyanax</taxon>
    </lineage>
</organism>
<feature type="domain" description="Centromere protein J C-terminal" evidence="13">
    <location>
        <begin position="1113"/>
        <end position="1147"/>
    </location>
</feature>
<gene>
    <name evidence="16" type="primary">cenpj</name>
    <name evidence="15" type="synonym">CENPJ</name>
    <name evidence="15" type="ORF">AMEX_G14101</name>
</gene>
<dbReference type="FunFam" id="2.60.450.20:FF:000001">
    <property type="entry name" value="Centromere protein J"/>
    <property type="match status" value="1"/>
</dbReference>
<feature type="compositionally biased region" description="Basic and acidic residues" evidence="12">
    <location>
        <begin position="258"/>
        <end position="268"/>
    </location>
</feature>
<feature type="compositionally biased region" description="Polar residues" evidence="12">
    <location>
        <begin position="156"/>
        <end position="178"/>
    </location>
</feature>
<feature type="region of interest" description="Disordered" evidence="12">
    <location>
        <begin position="492"/>
        <end position="527"/>
    </location>
</feature>
<dbReference type="GO" id="GO:0005874">
    <property type="term" value="C:microtubule"/>
    <property type="evidence" value="ECO:0007669"/>
    <property type="project" value="UniProtKB-KW"/>
</dbReference>
<evidence type="ECO:0000256" key="3">
    <source>
        <dbReference type="ARBA" id="ARBA00022490"/>
    </source>
</evidence>
<dbReference type="Pfam" id="PF25779">
    <property type="entry name" value="Tubulin-bind_CPAP"/>
    <property type="match status" value="1"/>
</dbReference>
<feature type="region of interest" description="Disordered" evidence="12">
    <location>
        <begin position="805"/>
        <end position="832"/>
    </location>
</feature>
<keyword evidence="11" id="KW-0175">Coiled coil</keyword>
<sequence length="1194" mass="132941">MSSPAGPQPSESRFLSRWMPSSSRAGVFLSGSPGEVSSVQSSCSSLAQEISMEDSFCSQFAPLPVSCSSSLDSLVPKVSEIDPQRKATSSNPDSVQDILTRVQELPLQARLEQLKQLQQRMQEQLKAHQLEQLQKLHNEQQGIVGMVQTGAAGYTQEKQQYSRSTSSTLSTAQHSALPTHQEEVLSELESSVWNHESSVVQSSFGQDGDGDEDDMIKGSLQSVIENPSMCRQDRESEPQDRPLKSATSGKTFEEMLEEQLKLENEKINKNAPAEPAKVKRPFLRRGEGLARFKRDKASVTFKEGTARPSTKPTSCPNPVKSQGQALASRHQNSEPKRPSPKPTPTNTVIQRKTAVLNKENLPQSKSLLPASKTVVKAHILGSHQGQNMGSGAVQQLGRSARRPDPPQKIVCDAVEDVNKGPSPGHLRDPSTCVAENSFEVWLAERGDRWEKDNQRECVELGEFELLERAADELSFSSNSSFICTLLQGDRRRLSSTPVKSPPKPKLPGHIQADSRNPVQPSISSVQQGVPDMPVASVAVNIKKSVVVSQYSEEEDEGSKIDDDEDSDASLCSTTEFQQTAFGPGQPFSHCFQISQVPPYNKSSYQDREEGAASPLEEEESNGDSTIVDAKDHIDFDDDDTWNEPEDLTCISAKMDDHAGTTLKRKVAFSKGPELDPSADSSLGREPEPLPTCQLVAKLFPALKPKPCPPAPPVAKNPEATCDEQGAAQSRLLRERLVELETEIERFKTENAVLSRLRQENEDVRENLRKETAQFQQKIADELAKWEEFKREESRKLQREKKLFEKHAAAARARPDKQERDEMQSLKQQLNSLQEDLRKREARWSSTHQRLRQQVDTLSAENTTLRGQVRMLEKLRLTAWKNAESEREKEKERGRSNAPGGGGGSTTSVTAQRRAKSKSPSHSVKTSSTSSKRESPELQNPHKIQACKSRFKPTLSEKEACPVADPYHISDGQPEPEGRSHDSLPINESSLEVESPRAVTEQLDMEQEEITHTDGKIEKLLPDGGRLIVFPNGTRKELSADGLSIKVTFFNGDIKHIMPDQRVIYYYAGAQTTHTTYPDGIEVLQFPNNQIEKHFPDGHKEITFPDQTVKNIYPDGREESVLADGTIIQQNPDGSKKIQFNNGQRELHTAEFKRREYPDGTVKTVYSDGRQETRYPSGRVRLKDPQGRVVMDAKP</sequence>
<protein>
    <recommendedName>
        <fullName evidence="8">Centrosomal P4.1-associated protein</fullName>
    </recommendedName>
    <alternativeName>
        <fullName evidence="9">Centromere protein J</fullName>
    </alternativeName>
    <alternativeName>
        <fullName evidence="10">Centrosome assembly and centriole elongation protein</fullName>
    </alternativeName>
</protein>
<dbReference type="GO" id="GO:0005814">
    <property type="term" value="C:centriole"/>
    <property type="evidence" value="ECO:0007669"/>
    <property type="project" value="UniProtKB-SubCell"/>
</dbReference>
<feature type="region of interest" description="Disordered" evidence="12">
    <location>
        <begin position="600"/>
        <end position="624"/>
    </location>
</feature>
<dbReference type="InterPro" id="IPR058029">
    <property type="entry name" value="Tubulin-bd_CENPJ"/>
</dbReference>
<dbReference type="GO" id="GO:0005813">
    <property type="term" value="C:centrosome"/>
    <property type="evidence" value="ECO:0007669"/>
    <property type="project" value="TreeGrafter"/>
</dbReference>
<dbReference type="EMBL" id="JAICCE010000011">
    <property type="protein sequence ID" value="KAG9271212.1"/>
    <property type="molecule type" value="Genomic_DNA"/>
</dbReference>
<feature type="compositionally biased region" description="Basic and acidic residues" evidence="12">
    <location>
        <begin position="284"/>
        <end position="297"/>
    </location>
</feature>
<reference evidence="16" key="2">
    <citation type="submission" date="2025-05" db="UniProtKB">
        <authorList>
            <consortium name="Ensembl"/>
        </authorList>
    </citation>
    <scope>IDENTIFICATION</scope>
</reference>
<feature type="compositionally biased region" description="Polar residues" evidence="12">
    <location>
        <begin position="513"/>
        <end position="527"/>
    </location>
</feature>
<feature type="compositionally biased region" description="Low complexity" evidence="12">
    <location>
        <begin position="919"/>
        <end position="929"/>
    </location>
</feature>
<evidence type="ECO:0000313" key="17">
    <source>
        <dbReference type="Proteomes" id="UP000694621"/>
    </source>
</evidence>
<evidence type="ECO:0000256" key="2">
    <source>
        <dbReference type="ARBA" id="ARBA00005627"/>
    </source>
</evidence>
<keyword evidence="5" id="KW-0493">Microtubule</keyword>
<evidence type="ECO:0000256" key="7">
    <source>
        <dbReference type="ARBA" id="ARBA00064598"/>
    </source>
</evidence>
<reference evidence="15 18" key="1">
    <citation type="submission" date="2021-07" db="EMBL/GenBank/DDBJ databases">
        <authorList>
            <person name="Imarazene B."/>
            <person name="Zahm M."/>
            <person name="Klopp C."/>
            <person name="Cabau C."/>
            <person name="Beille S."/>
            <person name="Jouanno E."/>
            <person name="Castinel A."/>
            <person name="Lluch J."/>
            <person name="Gil L."/>
            <person name="Kuchtly C."/>
            <person name="Lopez Roques C."/>
            <person name="Donnadieu C."/>
            <person name="Parrinello H."/>
            <person name="Journot L."/>
            <person name="Du K."/>
            <person name="Schartl M."/>
            <person name="Retaux S."/>
            <person name="Guiguen Y."/>
        </authorList>
    </citation>
    <scope>NUCLEOTIDE SEQUENCE [LARGE SCALE GENOMIC DNA]</scope>
    <source>
        <strain evidence="15">Pach_M1</strain>
        <tissue evidence="15">Testis</tissue>
    </source>
</reference>
<evidence type="ECO:0000256" key="12">
    <source>
        <dbReference type="SAM" id="MobiDB-lite"/>
    </source>
</evidence>
<keyword evidence="4" id="KW-0597">Phosphoprotein</keyword>
<dbReference type="KEGG" id="amex:103031572"/>
<evidence type="ECO:0000256" key="10">
    <source>
        <dbReference type="ARBA" id="ARBA00083148"/>
    </source>
</evidence>
<dbReference type="InterPro" id="IPR009852">
    <property type="entry name" value="CENPJ_C_dom"/>
</dbReference>
<evidence type="ECO:0000256" key="1">
    <source>
        <dbReference type="ARBA" id="ARBA00004114"/>
    </source>
</evidence>
<feature type="domain" description="Centromere protein J C-terminal" evidence="13">
    <location>
        <begin position="1077"/>
        <end position="1105"/>
    </location>
</feature>
<evidence type="ECO:0000259" key="14">
    <source>
        <dbReference type="Pfam" id="PF25779"/>
    </source>
</evidence>
<evidence type="ECO:0000256" key="4">
    <source>
        <dbReference type="ARBA" id="ARBA00022553"/>
    </source>
</evidence>
<keyword evidence="3" id="KW-0963">Cytoplasm</keyword>
<evidence type="ECO:0000256" key="9">
    <source>
        <dbReference type="ARBA" id="ARBA00081769"/>
    </source>
</evidence>
<dbReference type="GO" id="GO:0060271">
    <property type="term" value="P:cilium assembly"/>
    <property type="evidence" value="ECO:0007669"/>
    <property type="project" value="TreeGrafter"/>
</dbReference>
<feature type="region of interest" description="Disordered" evidence="12">
    <location>
        <begin position="155"/>
        <end position="182"/>
    </location>
</feature>
<feature type="domain" description="CENPJ tubulin-binding region" evidence="14">
    <location>
        <begin position="238"/>
        <end position="294"/>
    </location>
</feature>
<dbReference type="GO" id="GO:0015631">
    <property type="term" value="F:tubulin binding"/>
    <property type="evidence" value="ECO:0007669"/>
    <property type="project" value="TreeGrafter"/>
</dbReference>
<evidence type="ECO:0000313" key="18">
    <source>
        <dbReference type="Proteomes" id="UP000752171"/>
    </source>
</evidence>
<accession>A0A8B9JIB1</accession>
<dbReference type="GO" id="GO:0061511">
    <property type="term" value="P:centriole elongation"/>
    <property type="evidence" value="ECO:0007669"/>
    <property type="project" value="TreeGrafter"/>
</dbReference>
<feature type="region of interest" description="Disordered" evidence="12">
    <location>
        <begin position="549"/>
        <end position="569"/>
    </location>
</feature>
<evidence type="ECO:0000256" key="6">
    <source>
        <dbReference type="ARBA" id="ARBA00023212"/>
    </source>
</evidence>
<feature type="coiled-coil region" evidence="11">
    <location>
        <begin position="729"/>
        <end position="784"/>
    </location>
</feature>
<feature type="compositionally biased region" description="Acidic residues" evidence="12">
    <location>
        <begin position="551"/>
        <end position="567"/>
    </location>
</feature>
<evidence type="ECO:0000256" key="11">
    <source>
        <dbReference type="SAM" id="Coils"/>
    </source>
</evidence>
<feature type="domain" description="Centromere protein J C-terminal" evidence="13">
    <location>
        <begin position="1005"/>
        <end position="1036"/>
    </location>
</feature>
<dbReference type="PANTHER" id="PTHR10331:SF27">
    <property type="entry name" value="CENTROMERE PROTEIN J"/>
    <property type="match status" value="1"/>
</dbReference>
<feature type="coiled-coil region" evidence="11">
    <location>
        <begin position="107"/>
        <end position="134"/>
    </location>
</feature>
<dbReference type="GO" id="GO:1902117">
    <property type="term" value="P:positive regulation of organelle assembly"/>
    <property type="evidence" value="ECO:0007669"/>
    <property type="project" value="UniProtKB-ARBA"/>
</dbReference>
<keyword evidence="6" id="KW-0206">Cytoskeleton</keyword>
<evidence type="ECO:0000259" key="13">
    <source>
        <dbReference type="Pfam" id="PF07202"/>
    </source>
</evidence>
<dbReference type="OrthoDB" id="10252174at2759"/>
<proteinExistence type="inferred from homology"/>
<dbReference type="PANTHER" id="PTHR10331">
    <property type="entry name" value="T COMPLEX PROTEIN 10"/>
    <property type="match status" value="1"/>
</dbReference>
<evidence type="ECO:0000256" key="5">
    <source>
        <dbReference type="ARBA" id="ARBA00022701"/>
    </source>
</evidence>
<evidence type="ECO:0000256" key="8">
    <source>
        <dbReference type="ARBA" id="ARBA00069791"/>
    </source>
</evidence>
<dbReference type="Ensembl" id="ENSAMXT00005024346.1">
    <property type="protein sequence ID" value="ENSAMXP00005022036.1"/>
    <property type="gene ID" value="ENSAMXG00005011397.1"/>
</dbReference>
<dbReference type="Proteomes" id="UP000694621">
    <property type="component" value="Unplaced"/>
</dbReference>
<feature type="compositionally biased region" description="Basic and acidic residues" evidence="12">
    <location>
        <begin position="231"/>
        <end position="243"/>
    </location>
</feature>